<protein>
    <submittedName>
        <fullName evidence="5">Anti-sigma factor</fullName>
    </submittedName>
</protein>
<keyword evidence="1" id="KW-0805">Transcription regulation</keyword>
<sequence>MTLSGVPRGADTGGGDPYLQWDAAYVLGSLSSAERREYEAHLETCDRCRDAVAELSGIPALLAMLDADEVRALDEEQFEPPPLRPEVRDSVLAKVRWRRRRSRWLTSAAVGLAAALLAVGVVVAMRPEVFGLQSGAPQTTAATFEMTKLAPTPFTATVSLSEFGWGTRIDMACSYGEWSGGGAGTPPSQLGMVVVGRDGTRSEIATWLGLPGATALPSGNTPMPRDQIAAVQLISSDTRQVLMETKL</sequence>
<reference evidence="5 6" key="1">
    <citation type="submission" date="2020-07" db="EMBL/GenBank/DDBJ databases">
        <title>Complete genome sequence of Mycolicibacterium litorale like strain isolated from cardiac implantable electronic device infection.</title>
        <authorList>
            <person name="Fukano H."/>
            <person name="Miyama H."/>
            <person name="Hoshino Y."/>
        </authorList>
    </citation>
    <scope>NUCLEOTIDE SEQUENCE [LARGE SCALE GENOMIC DNA]</scope>
    <source>
        <strain evidence="5 6">NIIDNTM18</strain>
    </source>
</reference>
<name>A0A6S6NZH2_9MYCO</name>
<evidence type="ECO:0000256" key="3">
    <source>
        <dbReference type="SAM" id="Phobius"/>
    </source>
</evidence>
<dbReference type="AlphaFoldDB" id="A0A6S6NZH2"/>
<evidence type="ECO:0000256" key="1">
    <source>
        <dbReference type="ARBA" id="ARBA00023015"/>
    </source>
</evidence>
<feature type="domain" description="Putative zinc-finger" evidence="4">
    <location>
        <begin position="24"/>
        <end position="49"/>
    </location>
</feature>
<dbReference type="Gene3D" id="1.10.10.1320">
    <property type="entry name" value="Anti-sigma factor, zinc-finger domain"/>
    <property type="match status" value="1"/>
</dbReference>
<organism evidence="5 6">
    <name type="scientific">Mycolicibacterium litorale</name>
    <dbReference type="NCBI Taxonomy" id="758802"/>
    <lineage>
        <taxon>Bacteria</taxon>
        <taxon>Bacillati</taxon>
        <taxon>Actinomycetota</taxon>
        <taxon>Actinomycetes</taxon>
        <taxon>Mycobacteriales</taxon>
        <taxon>Mycobacteriaceae</taxon>
        <taxon>Mycolicibacterium</taxon>
    </lineage>
</organism>
<evidence type="ECO:0000259" key="4">
    <source>
        <dbReference type="Pfam" id="PF13490"/>
    </source>
</evidence>
<keyword evidence="3" id="KW-0472">Membrane</keyword>
<accession>A0A6S6NZH2</accession>
<evidence type="ECO:0000313" key="5">
    <source>
        <dbReference type="EMBL" id="BCI51884.1"/>
    </source>
</evidence>
<keyword evidence="3" id="KW-0812">Transmembrane</keyword>
<dbReference type="Proteomes" id="UP000515734">
    <property type="component" value="Chromosome"/>
</dbReference>
<evidence type="ECO:0000313" key="6">
    <source>
        <dbReference type="Proteomes" id="UP000515734"/>
    </source>
</evidence>
<dbReference type="EMBL" id="AP023287">
    <property type="protein sequence ID" value="BCI51884.1"/>
    <property type="molecule type" value="Genomic_DNA"/>
</dbReference>
<dbReference type="InterPro" id="IPR027383">
    <property type="entry name" value="Znf_put"/>
</dbReference>
<feature type="transmembrane region" description="Helical" evidence="3">
    <location>
        <begin position="104"/>
        <end position="125"/>
    </location>
</feature>
<dbReference type="InterPro" id="IPR041916">
    <property type="entry name" value="Anti_sigma_zinc_sf"/>
</dbReference>
<evidence type="ECO:0000256" key="2">
    <source>
        <dbReference type="ARBA" id="ARBA00023163"/>
    </source>
</evidence>
<keyword evidence="2" id="KW-0804">Transcription</keyword>
<dbReference type="RefSeq" id="WP_185294787.1">
    <property type="nucleotide sequence ID" value="NZ_AP023287.1"/>
</dbReference>
<dbReference type="Pfam" id="PF13490">
    <property type="entry name" value="zf-HC2"/>
    <property type="match status" value="1"/>
</dbReference>
<proteinExistence type="predicted"/>
<gene>
    <name evidence="5" type="ORF">NIIDNTM18_11620</name>
</gene>
<keyword evidence="3" id="KW-1133">Transmembrane helix</keyword>